<evidence type="ECO:0000313" key="1">
    <source>
        <dbReference type="EMBL" id="OAY50341.1"/>
    </source>
</evidence>
<proteinExistence type="predicted"/>
<protein>
    <submittedName>
        <fullName evidence="1">Uncharacterized protein</fullName>
    </submittedName>
</protein>
<accession>A0A2C9VVS3</accession>
<keyword evidence="2" id="KW-1185">Reference proteome</keyword>
<evidence type="ECO:0000313" key="2">
    <source>
        <dbReference type="Proteomes" id="UP000091857"/>
    </source>
</evidence>
<dbReference type="Proteomes" id="UP000091857">
    <property type="component" value="Chromosome 5"/>
</dbReference>
<sequence length="105" mass="12359">MTENGGNMLSKKQKRVKRELEDLCERLKQKYLKMNIPVNVNNYDFSNGRFPLIYKNPYSGEEKCTIMEGCKFFTGENALLLRIERLDKAELEKLETPEEKHAKEN</sequence>
<dbReference type="AlphaFoldDB" id="A0A2C9VVS3"/>
<dbReference type="EMBL" id="CM004391">
    <property type="protein sequence ID" value="OAY50341.1"/>
    <property type="molecule type" value="Genomic_DNA"/>
</dbReference>
<organism evidence="1 2">
    <name type="scientific">Manihot esculenta</name>
    <name type="common">Cassava</name>
    <name type="synonym">Jatropha manihot</name>
    <dbReference type="NCBI Taxonomy" id="3983"/>
    <lineage>
        <taxon>Eukaryota</taxon>
        <taxon>Viridiplantae</taxon>
        <taxon>Streptophyta</taxon>
        <taxon>Embryophyta</taxon>
        <taxon>Tracheophyta</taxon>
        <taxon>Spermatophyta</taxon>
        <taxon>Magnoliopsida</taxon>
        <taxon>eudicotyledons</taxon>
        <taxon>Gunneridae</taxon>
        <taxon>Pentapetalae</taxon>
        <taxon>rosids</taxon>
        <taxon>fabids</taxon>
        <taxon>Malpighiales</taxon>
        <taxon>Euphorbiaceae</taxon>
        <taxon>Crotonoideae</taxon>
        <taxon>Manihoteae</taxon>
        <taxon>Manihot</taxon>
    </lineage>
</organism>
<dbReference type="Gramene" id="Manes.05G128100.4.v8.1">
    <property type="protein sequence ID" value="Manes.05G128100.4.v8.1.CDS"/>
    <property type="gene ID" value="Manes.05G128100.v8.1"/>
</dbReference>
<comment type="caution">
    <text evidence="1">The sequence shown here is derived from an EMBL/GenBank/DDBJ whole genome shotgun (WGS) entry which is preliminary data.</text>
</comment>
<reference evidence="2" key="1">
    <citation type="journal article" date="2016" name="Nat. Biotechnol.">
        <title>Sequencing wild and cultivated cassava and related species reveals extensive interspecific hybridization and genetic diversity.</title>
        <authorList>
            <person name="Bredeson J.V."/>
            <person name="Lyons J.B."/>
            <person name="Prochnik S.E."/>
            <person name="Wu G.A."/>
            <person name="Ha C.M."/>
            <person name="Edsinger-Gonzales E."/>
            <person name="Grimwood J."/>
            <person name="Schmutz J."/>
            <person name="Rabbi I.Y."/>
            <person name="Egesi C."/>
            <person name="Nauluvula P."/>
            <person name="Lebot V."/>
            <person name="Ndunguru J."/>
            <person name="Mkamilo G."/>
            <person name="Bart R.S."/>
            <person name="Setter T.L."/>
            <person name="Gleadow R.M."/>
            <person name="Kulakow P."/>
            <person name="Ferguson M.E."/>
            <person name="Rounsley S."/>
            <person name="Rokhsar D.S."/>
        </authorList>
    </citation>
    <scope>NUCLEOTIDE SEQUENCE [LARGE SCALE GENOMIC DNA]</scope>
    <source>
        <strain evidence="2">cv. AM560-2</strain>
    </source>
</reference>
<name>A0A2C9VVS3_MANES</name>
<gene>
    <name evidence="1" type="ORF">MANES_05G128100v8</name>
</gene>